<evidence type="ECO:0000313" key="2">
    <source>
        <dbReference type="EMBL" id="MBD2503931.1"/>
    </source>
</evidence>
<reference evidence="2 3" key="1">
    <citation type="journal article" date="2020" name="ISME J.">
        <title>Comparative genomics reveals insights into cyanobacterial evolution and habitat adaptation.</title>
        <authorList>
            <person name="Chen M.Y."/>
            <person name="Teng W.K."/>
            <person name="Zhao L."/>
            <person name="Hu C.X."/>
            <person name="Zhou Y.K."/>
            <person name="Han B.P."/>
            <person name="Song L.R."/>
            <person name="Shu W.S."/>
        </authorList>
    </citation>
    <scope>NUCLEOTIDE SEQUENCE [LARGE SCALE GENOMIC DNA]</scope>
    <source>
        <strain evidence="2 3">FACHB-119</strain>
    </source>
</reference>
<dbReference type="InterPro" id="IPR012869">
    <property type="entry name" value="RHH_5"/>
</dbReference>
<gene>
    <name evidence="2" type="ORF">H6G83_25545</name>
</gene>
<protein>
    <recommendedName>
        <fullName evidence="1">CopG-like ribbon-helix-helix domain-containing protein</fullName>
    </recommendedName>
</protein>
<feature type="domain" description="CopG-like ribbon-helix-helix" evidence="1">
    <location>
        <begin position="12"/>
        <end position="43"/>
    </location>
</feature>
<sequence length="54" mass="6155">MSENQSQKPKKVTVILPEDIYVKLVSESQQEMRSVSSQAAYILTNYYDNLGKSD</sequence>
<evidence type="ECO:0000259" key="1">
    <source>
        <dbReference type="Pfam" id="PF07878"/>
    </source>
</evidence>
<dbReference type="Proteomes" id="UP000661112">
    <property type="component" value="Unassembled WGS sequence"/>
</dbReference>
<name>A0ABR8DCR0_9NOST</name>
<comment type="caution">
    <text evidence="2">The sequence shown here is derived from an EMBL/GenBank/DDBJ whole genome shotgun (WGS) entry which is preliminary data.</text>
</comment>
<evidence type="ECO:0000313" key="3">
    <source>
        <dbReference type="Proteomes" id="UP000661112"/>
    </source>
</evidence>
<proteinExistence type="predicted"/>
<organism evidence="2 3">
    <name type="scientific">Anabaena azotica FACHB-119</name>
    <dbReference type="NCBI Taxonomy" id="947527"/>
    <lineage>
        <taxon>Bacteria</taxon>
        <taxon>Bacillati</taxon>
        <taxon>Cyanobacteriota</taxon>
        <taxon>Cyanophyceae</taxon>
        <taxon>Nostocales</taxon>
        <taxon>Nostocaceae</taxon>
        <taxon>Anabaena</taxon>
        <taxon>Anabaena azotica</taxon>
    </lineage>
</organism>
<dbReference type="EMBL" id="JACJSG010000042">
    <property type="protein sequence ID" value="MBD2503931.1"/>
    <property type="molecule type" value="Genomic_DNA"/>
</dbReference>
<dbReference type="Pfam" id="PF07878">
    <property type="entry name" value="RHH_5"/>
    <property type="match status" value="1"/>
</dbReference>
<accession>A0ABR8DCR0</accession>
<keyword evidence="3" id="KW-1185">Reference proteome</keyword>